<feature type="binding site" evidence="7">
    <location>
        <begin position="282"/>
        <end position="286"/>
    </location>
    <ligand>
        <name>FMN</name>
        <dbReference type="ChEBI" id="CHEBI:58210"/>
    </ligand>
</feature>
<feature type="binding site" evidence="7">
    <location>
        <position position="131"/>
    </location>
    <ligand>
        <name>FMN</name>
        <dbReference type="ChEBI" id="CHEBI:58210"/>
    </ligand>
</feature>
<keyword evidence="2 7" id="KW-0285">Flavoprotein</keyword>
<dbReference type="RefSeq" id="WP_136729539.1">
    <property type="nucleotide sequence ID" value="NZ_SUMC01000088.1"/>
</dbReference>
<feature type="binding site" evidence="7">
    <location>
        <position position="168"/>
    </location>
    <ligand>
        <name>glyoxylate</name>
        <dbReference type="ChEBI" id="CHEBI:36655"/>
    </ligand>
</feature>
<keyword evidence="3 7" id="KW-0288">FMN</keyword>
<evidence type="ECO:0000256" key="5">
    <source>
        <dbReference type="ARBA" id="ARBA00024042"/>
    </source>
</evidence>
<proteinExistence type="inferred from homology"/>
<evidence type="ECO:0000256" key="2">
    <source>
        <dbReference type="ARBA" id="ARBA00022630"/>
    </source>
</evidence>
<dbReference type="PANTHER" id="PTHR10578:SF107">
    <property type="entry name" value="2-HYDROXYACID OXIDASE 1"/>
    <property type="match status" value="1"/>
</dbReference>
<dbReference type="GO" id="GO:0005737">
    <property type="term" value="C:cytoplasm"/>
    <property type="evidence" value="ECO:0007669"/>
    <property type="project" value="UniProtKB-ARBA"/>
</dbReference>
<dbReference type="InterPro" id="IPR013785">
    <property type="entry name" value="Aldolase_TIM"/>
</dbReference>
<feature type="active site" description="Proton acceptor" evidence="6">
    <location>
        <position position="251"/>
    </location>
</feature>
<feature type="binding site" evidence="7">
    <location>
        <position position="227"/>
    </location>
    <ligand>
        <name>FMN</name>
        <dbReference type="ChEBI" id="CHEBI:58210"/>
    </ligand>
</feature>
<dbReference type="PIRSF" id="PIRSF000138">
    <property type="entry name" value="Al-hdrx_acd_dh"/>
    <property type="match status" value="1"/>
</dbReference>
<sequence>MTSALSGLRERARKNLDPVHYDFFAGGAGEEVALAENERAFHALALLPRVLRGAAERDLRVTLPGARASLPVIVSPTAFHRLAHPDGELATARAVAAADTVLVTGVASTIAVGEVTAAARAVRDEASVWFQLYLHPEQDVTTALVRRAERAGCSALVVTVDSPVFGRRERDRRNGFHDLPPGLAAENMRDLPGAAPGKPLDIAMSPALSWDHLRRLRDVTALPVVLKGVLHPEDAALAVTEGVDALLVSNHGGRQLDAAPATVEALPAVVSAVAGRVPVLLDGGVRGGSDVAKALALGATAVGIGRPVLWGLAAEGAQGVRQVLELLRAEFDNVLALCGGRSPADLTRDLVVARATAATAAWGTSVGPQAVRAGEGSMPW</sequence>
<dbReference type="InterPro" id="IPR012133">
    <property type="entry name" value="Alpha-hydoxy_acid_DH_FMN"/>
</dbReference>
<protein>
    <submittedName>
        <fullName evidence="9">Alpha-hydroxy-acid oxidizing protein</fullName>
    </submittedName>
</protein>
<comment type="cofactor">
    <cofactor evidence="1">
        <name>FMN</name>
        <dbReference type="ChEBI" id="CHEBI:58210"/>
    </cofactor>
</comment>
<evidence type="ECO:0000259" key="8">
    <source>
        <dbReference type="PROSITE" id="PS51349"/>
    </source>
</evidence>
<feature type="binding site" evidence="7">
    <location>
        <position position="249"/>
    </location>
    <ligand>
        <name>FMN</name>
        <dbReference type="ChEBI" id="CHEBI:58210"/>
    </ligand>
</feature>
<gene>
    <name evidence="9" type="ORF">FCI23_43205</name>
</gene>
<dbReference type="AlphaFoldDB" id="A0A4U0RVJ7"/>
<evidence type="ECO:0000256" key="3">
    <source>
        <dbReference type="ARBA" id="ARBA00022643"/>
    </source>
</evidence>
<evidence type="ECO:0000313" key="9">
    <source>
        <dbReference type="EMBL" id="TKA00276.1"/>
    </source>
</evidence>
<keyword evidence="4" id="KW-0560">Oxidoreductase</keyword>
<reference evidence="9 10" key="1">
    <citation type="submission" date="2019-04" db="EMBL/GenBank/DDBJ databases">
        <title>Streptomyces oryziradicis sp. nov., a novel actinomycete isolated from rhizosphere soil of rice (Oryza sativa L.).</title>
        <authorList>
            <person name="Li C."/>
        </authorList>
    </citation>
    <scope>NUCLEOTIDE SEQUENCE [LARGE SCALE GENOMIC DNA]</scope>
    <source>
        <strain evidence="9 10">NEAU-C40</strain>
    </source>
</reference>
<dbReference type="CDD" id="cd02809">
    <property type="entry name" value="alpha_hydroxyacid_oxid_FMN"/>
    <property type="match status" value="1"/>
</dbReference>
<dbReference type="OrthoDB" id="9770452at2"/>
<feature type="binding site" evidence="7">
    <location>
        <begin position="305"/>
        <end position="306"/>
    </location>
    <ligand>
        <name>FMN</name>
        <dbReference type="ChEBI" id="CHEBI:58210"/>
    </ligand>
</feature>
<comment type="caution">
    <text evidence="9">The sequence shown here is derived from an EMBL/GenBank/DDBJ whole genome shotgun (WGS) entry which is preliminary data.</text>
</comment>
<evidence type="ECO:0000256" key="1">
    <source>
        <dbReference type="ARBA" id="ARBA00001917"/>
    </source>
</evidence>
<feature type="binding site" evidence="7">
    <location>
        <begin position="76"/>
        <end position="78"/>
    </location>
    <ligand>
        <name>FMN</name>
        <dbReference type="ChEBI" id="CHEBI:58210"/>
    </ligand>
</feature>
<dbReference type="EMBL" id="SUMC01000088">
    <property type="protein sequence ID" value="TKA00276.1"/>
    <property type="molecule type" value="Genomic_DNA"/>
</dbReference>
<feature type="binding site" evidence="7">
    <location>
        <position position="133"/>
    </location>
    <ligand>
        <name>glyoxylate</name>
        <dbReference type="ChEBI" id="CHEBI:36655"/>
    </ligand>
</feature>
<dbReference type="PANTHER" id="PTHR10578">
    <property type="entry name" value="S -2-HYDROXY-ACID OXIDASE-RELATED"/>
    <property type="match status" value="1"/>
</dbReference>
<feature type="binding site" evidence="7">
    <location>
        <position position="159"/>
    </location>
    <ligand>
        <name>FMN</name>
        <dbReference type="ChEBI" id="CHEBI:58210"/>
    </ligand>
</feature>
<evidence type="ECO:0000256" key="7">
    <source>
        <dbReference type="PIRSR" id="PIRSR000138-2"/>
    </source>
</evidence>
<dbReference type="GO" id="GO:0010181">
    <property type="term" value="F:FMN binding"/>
    <property type="evidence" value="ECO:0007669"/>
    <property type="project" value="InterPro"/>
</dbReference>
<dbReference type="InterPro" id="IPR008259">
    <property type="entry name" value="FMN_hydac_DH_AS"/>
</dbReference>
<organism evidence="9 10">
    <name type="scientific">Actinacidiphila oryziradicis</name>
    <dbReference type="NCBI Taxonomy" id="2571141"/>
    <lineage>
        <taxon>Bacteria</taxon>
        <taxon>Bacillati</taxon>
        <taxon>Actinomycetota</taxon>
        <taxon>Actinomycetes</taxon>
        <taxon>Kitasatosporales</taxon>
        <taxon>Streptomycetaceae</taxon>
        <taxon>Actinacidiphila</taxon>
    </lineage>
</organism>
<comment type="similarity">
    <text evidence="5">Belongs to the FMN-dependent alpha-hydroxy acid dehydrogenase family.</text>
</comment>
<dbReference type="Proteomes" id="UP000305778">
    <property type="component" value="Unassembled WGS sequence"/>
</dbReference>
<evidence type="ECO:0000256" key="4">
    <source>
        <dbReference type="ARBA" id="ARBA00023002"/>
    </source>
</evidence>
<dbReference type="FunFam" id="3.20.20.70:FF:000056">
    <property type="entry name" value="hydroxyacid oxidase 2"/>
    <property type="match status" value="1"/>
</dbReference>
<feature type="binding site" evidence="7">
    <location>
        <position position="251"/>
    </location>
    <ligand>
        <name>glyoxylate</name>
        <dbReference type="ChEBI" id="CHEBI:36655"/>
    </ligand>
</feature>
<name>A0A4U0RVJ7_9ACTN</name>
<dbReference type="SUPFAM" id="SSF51395">
    <property type="entry name" value="FMN-linked oxidoreductases"/>
    <property type="match status" value="1"/>
</dbReference>
<accession>A0A4U0RVJ7</accession>
<dbReference type="InterPro" id="IPR037396">
    <property type="entry name" value="FMN_HAD"/>
</dbReference>
<keyword evidence="10" id="KW-1185">Reference proteome</keyword>
<evidence type="ECO:0000313" key="10">
    <source>
        <dbReference type="Proteomes" id="UP000305778"/>
    </source>
</evidence>
<feature type="domain" description="FMN hydroxy acid dehydrogenase" evidence="8">
    <location>
        <begin position="1"/>
        <end position="356"/>
    </location>
</feature>
<evidence type="ECO:0000256" key="6">
    <source>
        <dbReference type="PIRSR" id="PIRSR000138-1"/>
    </source>
</evidence>
<dbReference type="GO" id="GO:0016491">
    <property type="term" value="F:oxidoreductase activity"/>
    <property type="evidence" value="ECO:0007669"/>
    <property type="project" value="UniProtKB-KW"/>
</dbReference>
<dbReference type="PROSITE" id="PS00557">
    <property type="entry name" value="FMN_HYDROXY_ACID_DH_1"/>
    <property type="match status" value="1"/>
</dbReference>
<feature type="binding site" evidence="7">
    <location>
        <position position="254"/>
    </location>
    <ligand>
        <name>glyoxylate</name>
        <dbReference type="ChEBI" id="CHEBI:36655"/>
    </ligand>
</feature>
<dbReference type="Pfam" id="PF01070">
    <property type="entry name" value="FMN_dh"/>
    <property type="match status" value="1"/>
</dbReference>
<dbReference type="InterPro" id="IPR000262">
    <property type="entry name" value="FMN-dep_DH"/>
</dbReference>
<dbReference type="Gene3D" id="3.20.20.70">
    <property type="entry name" value="Aldolase class I"/>
    <property type="match status" value="1"/>
</dbReference>
<dbReference type="PROSITE" id="PS51349">
    <property type="entry name" value="FMN_HYDROXY_ACID_DH_2"/>
    <property type="match status" value="1"/>
</dbReference>